<dbReference type="Pfam" id="PF00501">
    <property type="entry name" value="AMP-binding"/>
    <property type="match status" value="1"/>
</dbReference>
<comment type="similarity">
    <text evidence="3">Belongs to the class-II pyridoxal-phosphate-dependent aminotransferase family.</text>
</comment>
<keyword evidence="5" id="KW-0597">Phosphoprotein</keyword>
<dbReference type="GO" id="GO:0016874">
    <property type="term" value="F:ligase activity"/>
    <property type="evidence" value="ECO:0007669"/>
    <property type="project" value="UniProtKB-KW"/>
</dbReference>
<protein>
    <recommendedName>
        <fullName evidence="11">Carrier domain-containing protein</fullName>
    </recommendedName>
</protein>
<dbReference type="InterPro" id="IPR020806">
    <property type="entry name" value="PKS_PP-bd"/>
</dbReference>
<evidence type="ECO:0000256" key="6">
    <source>
        <dbReference type="ARBA" id="ARBA00022598"/>
    </source>
</evidence>
<dbReference type="InterPro" id="IPR025110">
    <property type="entry name" value="AMP-bd_C"/>
</dbReference>
<keyword evidence="13" id="KW-1185">Reference proteome</keyword>
<feature type="region of interest" description="Disordered" evidence="10">
    <location>
        <begin position="727"/>
        <end position="755"/>
    </location>
</feature>
<dbReference type="InterPro" id="IPR015421">
    <property type="entry name" value="PyrdxlP-dep_Trfase_major"/>
</dbReference>
<accession>T0QIU9</accession>
<keyword evidence="6" id="KW-0436">Ligase</keyword>
<keyword evidence="4" id="KW-0596">Phosphopantetheine</keyword>
<dbReference type="InterPro" id="IPR042099">
    <property type="entry name" value="ANL_N_sf"/>
</dbReference>
<dbReference type="InterPro" id="IPR020845">
    <property type="entry name" value="AMP-binding_CS"/>
</dbReference>
<evidence type="ECO:0000259" key="11">
    <source>
        <dbReference type="PROSITE" id="PS50075"/>
    </source>
</evidence>
<dbReference type="SMART" id="SM00823">
    <property type="entry name" value="PKS_PP"/>
    <property type="match status" value="1"/>
</dbReference>
<dbReference type="InterPro" id="IPR000873">
    <property type="entry name" value="AMP-dep_synth/lig_dom"/>
</dbReference>
<dbReference type="Gene3D" id="3.40.640.10">
    <property type="entry name" value="Type I PLP-dependent aspartate aminotransferase-like (Major domain)"/>
    <property type="match status" value="1"/>
</dbReference>
<dbReference type="GO" id="GO:0030170">
    <property type="term" value="F:pyridoxal phosphate binding"/>
    <property type="evidence" value="ECO:0007669"/>
    <property type="project" value="InterPro"/>
</dbReference>
<dbReference type="OMA" id="WHRDEYT"/>
<evidence type="ECO:0000256" key="4">
    <source>
        <dbReference type="ARBA" id="ARBA00022450"/>
    </source>
</evidence>
<organism evidence="12 13">
    <name type="scientific">Saprolegnia diclina (strain VS20)</name>
    <dbReference type="NCBI Taxonomy" id="1156394"/>
    <lineage>
        <taxon>Eukaryota</taxon>
        <taxon>Sar</taxon>
        <taxon>Stramenopiles</taxon>
        <taxon>Oomycota</taxon>
        <taxon>Saprolegniomycetes</taxon>
        <taxon>Saprolegniales</taxon>
        <taxon>Saprolegniaceae</taxon>
        <taxon>Saprolegnia</taxon>
    </lineage>
</organism>
<dbReference type="InterPro" id="IPR009081">
    <property type="entry name" value="PP-bd_ACP"/>
</dbReference>
<name>T0QIU9_SAPDV</name>
<dbReference type="GO" id="GO:0008610">
    <property type="term" value="P:lipid biosynthetic process"/>
    <property type="evidence" value="ECO:0007669"/>
    <property type="project" value="InterPro"/>
</dbReference>
<keyword evidence="7" id="KW-0276">Fatty acid metabolism</keyword>
<dbReference type="InterPro" id="IPR045851">
    <property type="entry name" value="AMP-bd_C_sf"/>
</dbReference>
<dbReference type="PROSITE" id="PS50075">
    <property type="entry name" value="CARRIER"/>
    <property type="match status" value="1"/>
</dbReference>
<dbReference type="Gene3D" id="3.90.1150.10">
    <property type="entry name" value="Aspartate Aminotransferase, domain 1"/>
    <property type="match status" value="1"/>
</dbReference>
<evidence type="ECO:0000256" key="8">
    <source>
        <dbReference type="ARBA" id="ARBA00022898"/>
    </source>
</evidence>
<evidence type="ECO:0000256" key="10">
    <source>
        <dbReference type="SAM" id="MobiDB-lite"/>
    </source>
</evidence>
<dbReference type="PROSITE" id="PS00455">
    <property type="entry name" value="AMP_BINDING"/>
    <property type="match status" value="1"/>
</dbReference>
<feature type="compositionally biased region" description="Acidic residues" evidence="10">
    <location>
        <begin position="729"/>
        <end position="739"/>
    </location>
</feature>
<feature type="region of interest" description="Disordered" evidence="10">
    <location>
        <begin position="44"/>
        <end position="65"/>
    </location>
</feature>
<dbReference type="InParanoid" id="T0QIU9"/>
<dbReference type="PANTHER" id="PTHR22754:SF32">
    <property type="entry name" value="DISCO-INTERACTING PROTEIN 2"/>
    <property type="match status" value="1"/>
</dbReference>
<dbReference type="EMBL" id="JH767143">
    <property type="protein sequence ID" value="EQC37914.1"/>
    <property type="molecule type" value="Genomic_DNA"/>
</dbReference>
<dbReference type="SUPFAM" id="SSF53383">
    <property type="entry name" value="PLP-dependent transferases"/>
    <property type="match status" value="1"/>
</dbReference>
<dbReference type="InterPro" id="IPR004839">
    <property type="entry name" value="Aminotransferase_I/II_large"/>
</dbReference>
<dbReference type="Pfam" id="PF00550">
    <property type="entry name" value="PP-binding"/>
    <property type="match status" value="1"/>
</dbReference>
<dbReference type="FunFam" id="3.40.50.12780:FF:000013">
    <property type="entry name" value="Long-chain-fatty-acid--AMP ligase FadD32"/>
    <property type="match status" value="1"/>
</dbReference>
<comment type="cofactor">
    <cofactor evidence="1">
        <name>pyridoxal 5'-phosphate</name>
        <dbReference type="ChEBI" id="CHEBI:597326"/>
    </cofactor>
</comment>
<dbReference type="VEuPathDB" id="FungiDB:SDRG_04932"/>
<evidence type="ECO:0000313" key="12">
    <source>
        <dbReference type="EMBL" id="EQC37914.1"/>
    </source>
</evidence>
<sequence length="1369" mass="147442">MQAYMLDTASAAVATSLAAVALGTAAYLSSRKRKHDDVVERGLPAIPAATTSDAPAPKAKRARTTKAHEGLAAEASIVDLLKRRAQETPDKVVYVFLDDAGKESVVMNFADVDRAARRVAATLQQDASLRKGDRVMLCYPPGLDFAMGFWGCLYAGAIGIPVYPPYPGTLAKDLPKFNRMVDDSGAKVILTNRAYYMATQLATAKSYFSSSVTWPKDIQWFSTDSISSAMADRYTPVECTFDDIAFFQYSSGSTSEPKAVMISHGNIHAQLKTWASIREDDTMVSWLPSYHDMGLVGFILVPCSTGARCISMSPLAFIKDPALWMRTVSKYKGTHVCAPNFGYALVARKTSKAQVAKLDLRSLKQCICAAEPIRIESLESFTDKFLPAGFNPKTFNCGYGLAEVTLVVTGQDPYKLQDPTVLVLKKSALEQKKTAVVAAKGYNANDTCTLVGCGIPMPTFRVIVVDPETHVQLKDNAVGEIWIQGPSVAKGYWHRDEYTKEQFQATLKDPKHKRESVGSSDKSHFLRSGDVTILDKSHWLRSGDMGFLRNGQTFITGRLKDLIIVRGRNVCPQDVEHTAELADAEVRPGCVAAFSIETSNQEEALVVVAEMRSDLKKDQDKLRAIANAIATSVLSEHQLRCASIVLLRPRSIPKTTSGKIQRRGTKAKFEDNTLAAQYMHKGVIESRPKPVAEPEVASDENAAASTPAVIKTPEEIVAWLLERLAQENNEGETSSEDADSQASPTPAASDIDPDTPWACLGMDSVAIVGLSAELGEFLGCVVPPSAFFQFDTPAKLANAPGLATGELETQESTLPEGSYVDENGEIKAECYDFECFPEVQHLRGQLSELTDAGLVLPYLDVLTAEKKKQLNFNTYNYLGYASHPATAQASKDAIDTYGTGMSSSPIVGQNIINTQLEAALCKHFDAEASVLFVGGWVTNVTTIAALVGKGDLILCDILNHNSCVNGQRLSGATILAFPHNDVAAAERILKSVRHKYRRVLIVIEGVYSMDGDVPNLPAFVALKKQHKAILFVDEAHSFGTMGQTGKGMCEYFDVPTTDVDVRMGTMSKSLGSVGGFILATKTVVDYLKYSAGGFVYSVGLGPANAGAALKAVQLMGDEPQRSVRLQELSAFFYDACVAAKLDVGTNVRGACVVVVYIGGTVETVRLSMRLSDEEKINVKPIVHPAVEEGKCRLRFFISYLHTEADLSRTVQALVRIMDSLRNPDAIVEAVTEAPTVVVDAAVPVVEPVVDNQIDTVASVEEPQHADAVIEKVGDVAAAVAEAAPVEPEVQATAEVPALAGAVVPDAPTVVDEAPKTSVADVPGTIVAEPVVDVDASVQHAAETLDAEPQPKAKKVTKKKTAKKANGVAN</sequence>
<keyword evidence="8" id="KW-0663">Pyridoxal phosphate</keyword>
<proteinExistence type="inferred from homology"/>
<gene>
    <name evidence="12" type="ORF">SDRG_04932</name>
</gene>
<dbReference type="GO" id="GO:0016740">
    <property type="term" value="F:transferase activity"/>
    <property type="evidence" value="ECO:0007669"/>
    <property type="project" value="InterPro"/>
</dbReference>
<dbReference type="PROSITE" id="PS00599">
    <property type="entry name" value="AA_TRANSFER_CLASS_2"/>
    <property type="match status" value="1"/>
</dbReference>
<reference evidence="12 13" key="1">
    <citation type="submission" date="2012-04" db="EMBL/GenBank/DDBJ databases">
        <title>The Genome Sequence of Saprolegnia declina VS20.</title>
        <authorList>
            <consortium name="The Broad Institute Genome Sequencing Platform"/>
            <person name="Russ C."/>
            <person name="Nusbaum C."/>
            <person name="Tyler B."/>
            <person name="van West P."/>
            <person name="Dieguez-Uribeondo J."/>
            <person name="de Bruijn I."/>
            <person name="Tripathy S."/>
            <person name="Jiang R."/>
            <person name="Young S.K."/>
            <person name="Zeng Q."/>
            <person name="Gargeya S."/>
            <person name="Fitzgerald M."/>
            <person name="Haas B."/>
            <person name="Abouelleil A."/>
            <person name="Alvarado L."/>
            <person name="Arachchi H.M."/>
            <person name="Berlin A."/>
            <person name="Chapman S.B."/>
            <person name="Goldberg J."/>
            <person name="Griggs A."/>
            <person name="Gujja S."/>
            <person name="Hansen M."/>
            <person name="Howarth C."/>
            <person name="Imamovic A."/>
            <person name="Larimer J."/>
            <person name="McCowen C."/>
            <person name="Montmayeur A."/>
            <person name="Murphy C."/>
            <person name="Neiman D."/>
            <person name="Pearson M."/>
            <person name="Priest M."/>
            <person name="Roberts A."/>
            <person name="Saif S."/>
            <person name="Shea T."/>
            <person name="Sisk P."/>
            <person name="Sykes S."/>
            <person name="Wortman J."/>
            <person name="Nusbaum C."/>
            <person name="Birren B."/>
        </authorList>
    </citation>
    <scope>NUCLEOTIDE SEQUENCE [LARGE SCALE GENOMIC DNA]</scope>
    <source>
        <strain evidence="12 13">VS20</strain>
    </source>
</reference>
<feature type="region of interest" description="Disordered" evidence="10">
    <location>
        <begin position="685"/>
        <end position="706"/>
    </location>
</feature>
<keyword evidence="9" id="KW-0443">Lipid metabolism</keyword>
<dbReference type="GO" id="GO:0006631">
    <property type="term" value="P:fatty acid metabolic process"/>
    <property type="evidence" value="ECO:0007669"/>
    <property type="project" value="UniProtKB-KW"/>
</dbReference>
<dbReference type="STRING" id="1156394.T0QIU9"/>
<evidence type="ECO:0000256" key="2">
    <source>
        <dbReference type="ARBA" id="ARBA00006432"/>
    </source>
</evidence>
<dbReference type="Gene3D" id="3.30.300.30">
    <property type="match status" value="1"/>
</dbReference>
<dbReference type="Pfam" id="PF00155">
    <property type="entry name" value="Aminotran_1_2"/>
    <property type="match status" value="1"/>
</dbReference>
<dbReference type="RefSeq" id="XP_008608847.1">
    <property type="nucleotide sequence ID" value="XM_008610625.1"/>
</dbReference>
<dbReference type="SUPFAM" id="SSF56801">
    <property type="entry name" value="Acetyl-CoA synthetase-like"/>
    <property type="match status" value="1"/>
</dbReference>
<dbReference type="InterPro" id="IPR015422">
    <property type="entry name" value="PyrdxlP-dep_Trfase_small"/>
</dbReference>
<dbReference type="GO" id="GO:0031177">
    <property type="term" value="F:phosphopantetheine binding"/>
    <property type="evidence" value="ECO:0007669"/>
    <property type="project" value="InterPro"/>
</dbReference>
<dbReference type="Proteomes" id="UP000030762">
    <property type="component" value="Unassembled WGS sequence"/>
</dbReference>
<dbReference type="InterPro" id="IPR001917">
    <property type="entry name" value="Aminotrans_II_pyridoxalP_BS"/>
</dbReference>
<dbReference type="Pfam" id="PF23024">
    <property type="entry name" value="AMP-dom_DIP2-like"/>
    <property type="match status" value="1"/>
</dbReference>
<dbReference type="GeneID" id="19945659"/>
<dbReference type="eggNOG" id="KOG3628">
    <property type="taxonomic scope" value="Eukaryota"/>
</dbReference>
<dbReference type="InterPro" id="IPR036736">
    <property type="entry name" value="ACP-like_sf"/>
</dbReference>
<dbReference type="InterPro" id="IPR040097">
    <property type="entry name" value="FAAL/FAAC"/>
</dbReference>
<evidence type="ECO:0000256" key="3">
    <source>
        <dbReference type="ARBA" id="ARBA00008392"/>
    </source>
</evidence>
<evidence type="ECO:0000313" key="13">
    <source>
        <dbReference type="Proteomes" id="UP000030762"/>
    </source>
</evidence>
<feature type="region of interest" description="Disordered" evidence="10">
    <location>
        <begin position="1341"/>
        <end position="1369"/>
    </location>
</feature>
<dbReference type="InterPro" id="IPR015424">
    <property type="entry name" value="PyrdxlP-dep_Trfase"/>
</dbReference>
<feature type="domain" description="Carrier" evidence="11">
    <location>
        <begin position="726"/>
        <end position="804"/>
    </location>
</feature>
<evidence type="ECO:0000256" key="7">
    <source>
        <dbReference type="ARBA" id="ARBA00022832"/>
    </source>
</evidence>
<dbReference type="CDD" id="cd05931">
    <property type="entry name" value="FAAL"/>
    <property type="match status" value="1"/>
</dbReference>
<evidence type="ECO:0000256" key="9">
    <source>
        <dbReference type="ARBA" id="ARBA00023098"/>
    </source>
</evidence>
<dbReference type="OrthoDB" id="65434at2759"/>
<dbReference type="eggNOG" id="KOG1357">
    <property type="taxonomic scope" value="Eukaryota"/>
</dbReference>
<feature type="compositionally biased region" description="Basic residues" evidence="10">
    <location>
        <begin position="1351"/>
        <end position="1362"/>
    </location>
</feature>
<dbReference type="Gene3D" id="3.40.50.12780">
    <property type="entry name" value="N-terminal domain of ligase-like"/>
    <property type="match status" value="1"/>
</dbReference>
<evidence type="ECO:0000256" key="1">
    <source>
        <dbReference type="ARBA" id="ARBA00001933"/>
    </source>
</evidence>
<dbReference type="Gene3D" id="1.10.1200.10">
    <property type="entry name" value="ACP-like"/>
    <property type="match status" value="1"/>
</dbReference>
<dbReference type="PANTHER" id="PTHR22754">
    <property type="entry name" value="DISCO-INTERACTING PROTEIN 2 DIP2 -RELATED"/>
    <property type="match status" value="1"/>
</dbReference>
<dbReference type="SUPFAM" id="SSF47336">
    <property type="entry name" value="ACP-like"/>
    <property type="match status" value="1"/>
</dbReference>
<evidence type="ECO:0000256" key="5">
    <source>
        <dbReference type="ARBA" id="ARBA00022553"/>
    </source>
</evidence>
<comment type="similarity">
    <text evidence="2">Belongs to the ATP-dependent AMP-binding enzyme family.</text>
</comment>